<keyword evidence="2" id="KW-0418">Kinase</keyword>
<evidence type="ECO:0000259" key="5">
    <source>
        <dbReference type="PROSITE" id="PS51545"/>
    </source>
</evidence>
<feature type="compositionally biased region" description="Acidic residues" evidence="3">
    <location>
        <begin position="545"/>
        <end position="556"/>
    </location>
</feature>
<feature type="domain" description="PI3K/PI4K catalytic" evidence="4">
    <location>
        <begin position="713"/>
        <end position="981"/>
    </location>
</feature>
<keyword evidence="7" id="KW-1185">Reference proteome</keyword>
<dbReference type="Gene3D" id="1.25.40.70">
    <property type="entry name" value="Phosphatidylinositol 3-kinase, accessory domain (PIK)"/>
    <property type="match status" value="1"/>
</dbReference>
<dbReference type="EMBL" id="JAQMWT010000317">
    <property type="protein sequence ID" value="KAJ8605120.1"/>
    <property type="molecule type" value="Genomic_DNA"/>
</dbReference>
<dbReference type="InterPro" id="IPR016024">
    <property type="entry name" value="ARM-type_fold"/>
</dbReference>
<feature type="region of interest" description="Disordered" evidence="3">
    <location>
        <begin position="678"/>
        <end position="713"/>
    </location>
</feature>
<dbReference type="PANTHER" id="PTHR10048">
    <property type="entry name" value="PHOSPHATIDYLINOSITOL KINASE"/>
    <property type="match status" value="1"/>
</dbReference>
<dbReference type="InterPro" id="IPR015433">
    <property type="entry name" value="PI3/4_kinase"/>
</dbReference>
<dbReference type="GO" id="GO:0048015">
    <property type="term" value="P:phosphatidylinositol-mediated signaling"/>
    <property type="evidence" value="ECO:0007669"/>
    <property type="project" value="TreeGrafter"/>
</dbReference>
<protein>
    <recommendedName>
        <fullName evidence="8">Phosphatidylinositol 4-kinase</fullName>
    </recommendedName>
</protein>
<dbReference type="PROSITE" id="PS51545">
    <property type="entry name" value="PIK_HELICAL"/>
    <property type="match status" value="1"/>
</dbReference>
<dbReference type="InterPro" id="IPR011009">
    <property type="entry name" value="Kinase-like_dom_sf"/>
</dbReference>
<evidence type="ECO:0000259" key="4">
    <source>
        <dbReference type="PROSITE" id="PS50290"/>
    </source>
</evidence>
<proteinExistence type="predicted"/>
<evidence type="ECO:0000313" key="6">
    <source>
        <dbReference type="EMBL" id="KAJ8605120.1"/>
    </source>
</evidence>
<feature type="compositionally biased region" description="Polar residues" evidence="3">
    <location>
        <begin position="626"/>
        <end position="637"/>
    </location>
</feature>
<feature type="region of interest" description="Disordered" evidence="3">
    <location>
        <begin position="615"/>
        <end position="653"/>
    </location>
</feature>
<dbReference type="PROSITE" id="PS00915">
    <property type="entry name" value="PI3_4_KINASE_1"/>
    <property type="match status" value="1"/>
</dbReference>
<feature type="compositionally biased region" description="Basic and acidic residues" evidence="3">
    <location>
        <begin position="511"/>
        <end position="525"/>
    </location>
</feature>
<evidence type="ECO:0000256" key="1">
    <source>
        <dbReference type="ARBA" id="ARBA00022679"/>
    </source>
</evidence>
<gene>
    <name evidence="6" type="ORF">CTAYLR_000435</name>
</gene>
<dbReference type="SMART" id="SM00146">
    <property type="entry name" value="PI3Kc"/>
    <property type="match status" value="1"/>
</dbReference>
<dbReference type="InterPro" id="IPR036940">
    <property type="entry name" value="PI3/4_kinase_cat_sf"/>
</dbReference>
<dbReference type="Gene3D" id="3.30.1010.10">
    <property type="entry name" value="Phosphatidylinositol 3-kinase Catalytic Subunit, Chain A, domain 4"/>
    <property type="match status" value="1"/>
</dbReference>
<dbReference type="SUPFAM" id="SSF48371">
    <property type="entry name" value="ARM repeat"/>
    <property type="match status" value="1"/>
</dbReference>
<name>A0AAD7UFX0_9STRA</name>
<dbReference type="GO" id="GO:0004430">
    <property type="term" value="F:1-phosphatidylinositol 4-kinase activity"/>
    <property type="evidence" value="ECO:0007669"/>
    <property type="project" value="TreeGrafter"/>
</dbReference>
<evidence type="ECO:0000313" key="7">
    <source>
        <dbReference type="Proteomes" id="UP001230188"/>
    </source>
</evidence>
<dbReference type="InterPro" id="IPR018936">
    <property type="entry name" value="PI3/4_kinase_CS"/>
</dbReference>
<dbReference type="InterPro" id="IPR042236">
    <property type="entry name" value="PI3K_accessory_sf"/>
</dbReference>
<comment type="caution">
    <text evidence="6">The sequence shown here is derived from an EMBL/GenBank/DDBJ whole genome shotgun (WGS) entry which is preliminary data.</text>
</comment>
<dbReference type="GO" id="GO:0005737">
    <property type="term" value="C:cytoplasm"/>
    <property type="evidence" value="ECO:0007669"/>
    <property type="project" value="TreeGrafter"/>
</dbReference>
<feature type="domain" description="PIK helical" evidence="5">
    <location>
        <begin position="1"/>
        <end position="143"/>
    </location>
</feature>
<dbReference type="GO" id="GO:0016020">
    <property type="term" value="C:membrane"/>
    <property type="evidence" value="ECO:0007669"/>
    <property type="project" value="TreeGrafter"/>
</dbReference>
<reference evidence="6" key="1">
    <citation type="submission" date="2023-01" db="EMBL/GenBank/DDBJ databases">
        <title>Metagenome sequencing of chrysophaentin producing Chrysophaeum taylorii.</title>
        <authorList>
            <person name="Davison J."/>
            <person name="Bewley C."/>
        </authorList>
    </citation>
    <scope>NUCLEOTIDE SEQUENCE</scope>
    <source>
        <strain evidence="6">NIES-1699</strain>
    </source>
</reference>
<dbReference type="PANTHER" id="PTHR10048:SF22">
    <property type="entry name" value="PHOSPHATIDYLINOSITOL 4-KINASE BETA"/>
    <property type="match status" value="1"/>
</dbReference>
<dbReference type="GO" id="GO:0046854">
    <property type="term" value="P:phosphatidylinositol phosphate biosynthetic process"/>
    <property type="evidence" value="ECO:0007669"/>
    <property type="project" value="InterPro"/>
</dbReference>
<feature type="compositionally biased region" description="Low complexity" evidence="3">
    <location>
        <begin position="563"/>
        <end position="602"/>
    </location>
</feature>
<evidence type="ECO:0008006" key="8">
    <source>
        <dbReference type="Google" id="ProtNLM"/>
    </source>
</evidence>
<dbReference type="Pfam" id="PF00454">
    <property type="entry name" value="PI3_PI4_kinase"/>
    <property type="match status" value="1"/>
</dbReference>
<keyword evidence="1" id="KW-0808">Transferase</keyword>
<sequence>MGLGPSSQQQAFVSQHEADLASVERLLARDGGPGLDAGTTMMLLWKCRRDPRHVAAAASWLEKQSDARHAFDGVELYLPQLAHMLVHLDVDWPAGTLERFCLVVAQQSPHFALQLHWILRSAMEDYAPAADGSGGHELYYRRCAHLDEDVESVVAHGSARPQELEELYARGAIGRDELGDRSRTESRSLAKRLVEGALRPMLRAVEGGTEVSLVDPTFVPHRKPSYEGALRWRRESSSEVAAKHPKKCASLGTCCGLAHSRPRWVSGWGKIEGRSLLVYVGSPTPRLVRALPLDGATVTATTTTWAASTTRGFEFVVAPREASSFAPARLRAVTEAARTKWVEHLTAESTRDPRAPPPAEHDVEASPRRLRADALARRRYDMFERERQFAEDLVGVAETLRALPRDRRQRELARCLRAVAVPRLAYLPLCNSTDKWRTVLAVVSDEGSVFNTKERCPCLIYFETAYEKGLEGLDVANVVHAYVAQDKIDDARVYDDDDTAAAEESGCGDLVPRDRRDSDEGKYSVRESAANSYDTVDDLLPRNAEEEEEEEEEDERREESKVPPATATTTTPATTTTTTTPTRSSWRRSPPSTPPTSMSKTTLAKAIERARTAAVSIWRPDDQRPAVQQTTTISPLQPAQEAASPPHPHGLSAQAERIHERATRVLEFWREQLQSAISYDGGPAPRQRSESADRIDSGPRRAAERHPSYGEGFGEKETKIRAKSHLARLEPSWALRAVIVKSNDDLRQEVFIVQLISRYAALFAARKLPLYLRPYRIVALSASTGLVELVPDSTSLDKLYAKPGFPGLKAHFVEVHGEEGSEHFEKARSNFIQSAAAAAFITYVLAIKDRHNGNLLLTASGRLVHIDFGFCLGHATGGAFSLEQFAPFKLTKDMAALMGARGMRLFADAFADACVASRANLEEVSTLIEIMQFKSRLPCFRAQKNKDVVKNFKARHFLHLSDAQLRAKAASLVHQSLNNTGTYLYDVFQNKTNGIAF</sequence>
<accession>A0AAD7UFX0</accession>
<dbReference type="AlphaFoldDB" id="A0AAD7UFX0"/>
<feature type="region of interest" description="Disordered" evidence="3">
    <location>
        <begin position="345"/>
        <end position="366"/>
    </location>
</feature>
<dbReference type="InterPro" id="IPR000403">
    <property type="entry name" value="PI3/4_kinase_cat_dom"/>
</dbReference>
<feature type="compositionally biased region" description="Basic and acidic residues" evidence="3">
    <location>
        <begin position="687"/>
        <end position="713"/>
    </location>
</feature>
<organism evidence="6 7">
    <name type="scientific">Chrysophaeum taylorii</name>
    <dbReference type="NCBI Taxonomy" id="2483200"/>
    <lineage>
        <taxon>Eukaryota</taxon>
        <taxon>Sar</taxon>
        <taxon>Stramenopiles</taxon>
        <taxon>Ochrophyta</taxon>
        <taxon>Pelagophyceae</taxon>
        <taxon>Pelagomonadales</taxon>
        <taxon>Pelagomonadaceae</taxon>
        <taxon>Chrysophaeum</taxon>
    </lineage>
</organism>
<evidence type="ECO:0000256" key="2">
    <source>
        <dbReference type="ARBA" id="ARBA00022777"/>
    </source>
</evidence>
<dbReference type="InterPro" id="IPR001263">
    <property type="entry name" value="PI3K_accessory_dom"/>
</dbReference>
<dbReference type="Gene3D" id="1.10.1070.11">
    <property type="entry name" value="Phosphatidylinositol 3-/4-kinase, catalytic domain"/>
    <property type="match status" value="1"/>
</dbReference>
<dbReference type="Proteomes" id="UP001230188">
    <property type="component" value="Unassembled WGS sequence"/>
</dbReference>
<feature type="region of interest" description="Disordered" evidence="3">
    <location>
        <begin position="499"/>
        <end position="603"/>
    </location>
</feature>
<dbReference type="PROSITE" id="PS50290">
    <property type="entry name" value="PI3_4_KINASE_3"/>
    <property type="match status" value="1"/>
</dbReference>
<dbReference type="SUPFAM" id="SSF56112">
    <property type="entry name" value="Protein kinase-like (PK-like)"/>
    <property type="match status" value="1"/>
</dbReference>
<evidence type="ECO:0000256" key="3">
    <source>
        <dbReference type="SAM" id="MobiDB-lite"/>
    </source>
</evidence>